<name>I1E1B4_9GAMM</name>
<sequence length="586" mass="65363">MLKKMIASFCCLVLTACASNTIKTTRIDQVKQLSDGHGVVALQLVNNTERLSRYHADWTEVLAVRLDNRDQLREQAIAAAKAKAEAEKKRFDEAKVDWSPDIYTLAPSAEGVVSSQLFVGTMPAGEYMIAGLYAHYSDGNVSAWIQMPVRHAAGVFHIKPAELTSLGTLVFQPLLDVKSESFWSNSSSQKAFVTRVPEQALTDYVLAKYPHLRSSLNVEQPLTWQPDGFDNLRQQLAEEAQKNAWGNLALPLSHHGHAVLMSRFGLLHYLDKRGDWHSTKLDTNAQLTSVVDTPDYIAVGAERGQLFVASSWQSGWQKYTPVSSAEAIVWLRKGADRYYAMTQSSSAFTVYQTSSLQQGWQQIGQFKRKEFSFLVQYGGVFAFLDRQGKLKVLNDSELNHYDEVSGQWRKNKSQAMVKLTQLVDGSLLGVAVSQWDGIGDQQLSVDDGVSWQPLRRNLGMFGDRAAEAGLAAKLADGTLVTLSRERDSAKQSSQMYLMSAEGGKLNVKSSWQRRGAVREDCNILLPELTYQQTLHLLCTEGDIISTSDFGQSWQTMKNVDIQALQLRFEQLLDAMKQQTEQTASSL</sequence>
<dbReference type="STRING" id="562729.RNAN_3106"/>
<evidence type="ECO:0000256" key="1">
    <source>
        <dbReference type="SAM" id="Coils"/>
    </source>
</evidence>
<reference evidence="3 4" key="1">
    <citation type="journal article" date="2012" name="J. Bacteriol.">
        <title>Genome Sequence of the Protease-Producing Bacterium Rheinheimera nanhaiensis E407-8T, Isolated from Deep-Sea Sediment of the South China Sea.</title>
        <authorList>
            <person name="Zhang X.-Y."/>
            <person name="Zhang Y.-J."/>
            <person name="Qin Q.-L."/>
            <person name="Xie B.-B."/>
            <person name="Chen X.-L."/>
            <person name="Zhou B.-C."/>
            <person name="Zhang Y.-Z."/>
        </authorList>
    </citation>
    <scope>NUCLEOTIDE SEQUENCE [LARGE SCALE GENOMIC DNA]</scope>
    <source>
        <strain evidence="3 4">E407-8</strain>
    </source>
</reference>
<keyword evidence="2" id="KW-0732">Signal</keyword>
<organism evidence="3 4">
    <name type="scientific">Rheinheimera nanhaiensis E407-8</name>
    <dbReference type="NCBI Taxonomy" id="562729"/>
    <lineage>
        <taxon>Bacteria</taxon>
        <taxon>Pseudomonadati</taxon>
        <taxon>Pseudomonadota</taxon>
        <taxon>Gammaproteobacteria</taxon>
        <taxon>Chromatiales</taxon>
        <taxon>Chromatiaceae</taxon>
        <taxon>Rheinheimera</taxon>
    </lineage>
</organism>
<keyword evidence="4" id="KW-1185">Reference proteome</keyword>
<proteinExistence type="predicted"/>
<feature type="signal peptide" evidence="2">
    <location>
        <begin position="1"/>
        <end position="18"/>
    </location>
</feature>
<dbReference type="RefSeq" id="WP_008223331.1">
    <property type="nucleotide sequence ID" value="NZ_BAFK01000021.1"/>
</dbReference>
<keyword evidence="1" id="KW-0175">Coiled coil</keyword>
<gene>
    <name evidence="3" type="ORF">RNAN_3106</name>
</gene>
<comment type="caution">
    <text evidence="3">The sequence shown here is derived from an EMBL/GenBank/DDBJ whole genome shotgun (WGS) entry which is preliminary data.</text>
</comment>
<feature type="chain" id="PRO_5003639098" description="Lipoprotein" evidence="2">
    <location>
        <begin position="19"/>
        <end position="586"/>
    </location>
</feature>
<evidence type="ECO:0000313" key="3">
    <source>
        <dbReference type="EMBL" id="GAB60092.1"/>
    </source>
</evidence>
<evidence type="ECO:0000313" key="4">
    <source>
        <dbReference type="Proteomes" id="UP000004374"/>
    </source>
</evidence>
<feature type="coiled-coil region" evidence="1">
    <location>
        <begin position="69"/>
        <end position="97"/>
    </location>
</feature>
<evidence type="ECO:0008006" key="5">
    <source>
        <dbReference type="Google" id="ProtNLM"/>
    </source>
</evidence>
<dbReference type="PROSITE" id="PS51257">
    <property type="entry name" value="PROKAR_LIPOPROTEIN"/>
    <property type="match status" value="1"/>
</dbReference>
<dbReference type="OrthoDB" id="6285426at2"/>
<evidence type="ECO:0000256" key="2">
    <source>
        <dbReference type="SAM" id="SignalP"/>
    </source>
</evidence>
<dbReference type="Proteomes" id="UP000004374">
    <property type="component" value="Unassembled WGS sequence"/>
</dbReference>
<accession>I1E1B4</accession>
<dbReference type="EMBL" id="BAFK01000021">
    <property type="protein sequence ID" value="GAB60092.1"/>
    <property type="molecule type" value="Genomic_DNA"/>
</dbReference>
<dbReference type="AlphaFoldDB" id="I1E1B4"/>
<protein>
    <recommendedName>
        <fullName evidence="5">Lipoprotein</fullName>
    </recommendedName>
</protein>